<reference evidence="2" key="1">
    <citation type="submission" date="2021-06" db="EMBL/GenBank/DDBJ databases">
        <authorList>
            <person name="Kallberg Y."/>
            <person name="Tangrot J."/>
            <person name="Rosling A."/>
        </authorList>
    </citation>
    <scope>NUCLEOTIDE SEQUENCE</scope>
    <source>
        <strain evidence="2">MA453B</strain>
    </source>
</reference>
<dbReference type="Proteomes" id="UP000789405">
    <property type="component" value="Unassembled WGS sequence"/>
</dbReference>
<dbReference type="OrthoDB" id="10639634at2759"/>
<evidence type="ECO:0000256" key="1">
    <source>
        <dbReference type="SAM" id="MobiDB-lite"/>
    </source>
</evidence>
<gene>
    <name evidence="2" type="ORF">DERYTH_LOCUS22343</name>
</gene>
<accession>A0A9N9P287</accession>
<sequence>DNSEDKYEEDYSNKDEYSKKNYDNKNSKEEIDYEGNEVINNQEWSTVEINKSEIKYKQEVDAISLSQDKVYLVDNVVAIQKAIENPEEENGSEHVNVEESSDLG</sequence>
<feature type="region of interest" description="Disordered" evidence="1">
    <location>
        <begin position="1"/>
        <end position="28"/>
    </location>
</feature>
<feature type="non-terminal residue" evidence="2">
    <location>
        <position position="104"/>
    </location>
</feature>
<evidence type="ECO:0000313" key="3">
    <source>
        <dbReference type="Proteomes" id="UP000789405"/>
    </source>
</evidence>
<keyword evidence="3" id="KW-1185">Reference proteome</keyword>
<feature type="compositionally biased region" description="Basic and acidic residues" evidence="1">
    <location>
        <begin position="9"/>
        <end position="28"/>
    </location>
</feature>
<evidence type="ECO:0000313" key="2">
    <source>
        <dbReference type="EMBL" id="CAG8795783.1"/>
    </source>
</evidence>
<proteinExistence type="predicted"/>
<comment type="caution">
    <text evidence="2">The sequence shown here is derived from an EMBL/GenBank/DDBJ whole genome shotgun (WGS) entry which is preliminary data.</text>
</comment>
<protein>
    <submittedName>
        <fullName evidence="2">414_t:CDS:1</fullName>
    </submittedName>
</protein>
<organism evidence="2 3">
    <name type="scientific">Dentiscutata erythropus</name>
    <dbReference type="NCBI Taxonomy" id="1348616"/>
    <lineage>
        <taxon>Eukaryota</taxon>
        <taxon>Fungi</taxon>
        <taxon>Fungi incertae sedis</taxon>
        <taxon>Mucoromycota</taxon>
        <taxon>Glomeromycotina</taxon>
        <taxon>Glomeromycetes</taxon>
        <taxon>Diversisporales</taxon>
        <taxon>Gigasporaceae</taxon>
        <taxon>Dentiscutata</taxon>
    </lineage>
</organism>
<feature type="region of interest" description="Disordered" evidence="1">
    <location>
        <begin position="84"/>
        <end position="104"/>
    </location>
</feature>
<feature type="non-terminal residue" evidence="2">
    <location>
        <position position="1"/>
    </location>
</feature>
<dbReference type="EMBL" id="CAJVPY010030767">
    <property type="protein sequence ID" value="CAG8795783.1"/>
    <property type="molecule type" value="Genomic_DNA"/>
</dbReference>
<dbReference type="AlphaFoldDB" id="A0A9N9P287"/>
<name>A0A9N9P287_9GLOM</name>